<name>A0A087SUV1_STEMI</name>
<feature type="compositionally biased region" description="Polar residues" evidence="1">
    <location>
        <begin position="653"/>
        <end position="679"/>
    </location>
</feature>
<dbReference type="AlphaFoldDB" id="A0A087SUV1"/>
<dbReference type="OrthoDB" id="6517071at2759"/>
<organism evidence="2 3">
    <name type="scientific">Stegodyphus mimosarum</name>
    <name type="common">African social velvet spider</name>
    <dbReference type="NCBI Taxonomy" id="407821"/>
    <lineage>
        <taxon>Eukaryota</taxon>
        <taxon>Metazoa</taxon>
        <taxon>Ecdysozoa</taxon>
        <taxon>Arthropoda</taxon>
        <taxon>Chelicerata</taxon>
        <taxon>Arachnida</taxon>
        <taxon>Araneae</taxon>
        <taxon>Araneomorphae</taxon>
        <taxon>Entelegynae</taxon>
        <taxon>Eresoidea</taxon>
        <taxon>Eresidae</taxon>
        <taxon>Stegodyphus</taxon>
    </lineage>
</organism>
<feature type="compositionally biased region" description="Acidic residues" evidence="1">
    <location>
        <begin position="45"/>
        <end position="54"/>
    </location>
</feature>
<protein>
    <submittedName>
        <fullName evidence="2">Uncharacterized protein</fullName>
    </submittedName>
</protein>
<feature type="compositionally biased region" description="Polar residues" evidence="1">
    <location>
        <begin position="26"/>
        <end position="44"/>
    </location>
</feature>
<feature type="region of interest" description="Disordered" evidence="1">
    <location>
        <begin position="371"/>
        <end position="401"/>
    </location>
</feature>
<feature type="non-terminal residue" evidence="2">
    <location>
        <position position="679"/>
    </location>
</feature>
<feature type="compositionally biased region" description="Basic and acidic residues" evidence="1">
    <location>
        <begin position="387"/>
        <end position="398"/>
    </location>
</feature>
<feature type="region of interest" description="Disordered" evidence="1">
    <location>
        <begin position="638"/>
        <end position="679"/>
    </location>
</feature>
<feature type="region of interest" description="Disordered" evidence="1">
    <location>
        <begin position="22"/>
        <end position="56"/>
    </location>
</feature>
<evidence type="ECO:0000256" key="1">
    <source>
        <dbReference type="SAM" id="MobiDB-lite"/>
    </source>
</evidence>
<accession>A0A087SUV1</accession>
<evidence type="ECO:0000313" key="2">
    <source>
        <dbReference type="EMBL" id="KFM56640.1"/>
    </source>
</evidence>
<dbReference type="STRING" id="407821.A0A087SUV1"/>
<keyword evidence="3" id="KW-1185">Reference proteome</keyword>
<dbReference type="Proteomes" id="UP000054359">
    <property type="component" value="Unassembled WGS sequence"/>
</dbReference>
<evidence type="ECO:0000313" key="3">
    <source>
        <dbReference type="Proteomes" id="UP000054359"/>
    </source>
</evidence>
<dbReference type="EMBL" id="KK112059">
    <property type="protein sequence ID" value="KFM56640.1"/>
    <property type="molecule type" value="Genomic_DNA"/>
</dbReference>
<gene>
    <name evidence="2" type="ORF">X975_18273</name>
</gene>
<reference evidence="2 3" key="1">
    <citation type="submission" date="2013-11" db="EMBL/GenBank/DDBJ databases">
        <title>Genome sequencing of Stegodyphus mimosarum.</title>
        <authorList>
            <person name="Bechsgaard J."/>
        </authorList>
    </citation>
    <scope>NUCLEOTIDE SEQUENCE [LARGE SCALE GENOMIC DNA]</scope>
</reference>
<dbReference type="OMA" id="GSHCRRP"/>
<proteinExistence type="predicted"/>
<sequence>MGEDRTTCAEKKCNDVHLPCRHRHSSTISSGSEDAETESTSTGYQDDDREEELEYGPGIVNKLRTRFLTISLKQNRGCGMRRSCSMENLLDQDRPCRGNIFSTAKRLGDEGKNTLCGNLKRAKSMDTLLMDLQAAPNNAELHCESSIKEPKIIRRRDGGLNRAVPTICDEELPKPDTVKTYKRMFEPAESRRGSHSRRPPVLRASAKSGVLAASKINGVIPSSSAKVNGIVTKNKFSAKQSAPVKAQINQESVISSNSIVKQPLVNGNSEKRLLNGNHTVKATPLKITNPGLCNGKEAENSNNQSLCKEAEKAAFGGNNTSRKETHFVHNADIICNGNTNNKEFIKTKTVEDSLNNSGKRIITNNSVTNCKPKVPPNRPTFLKNVAKSHEPKGSDRKPATLVKPKSNTVACPKVSSKQVVDNEVEKEPRLISENELSKDVKLNGNSQTSQEQVNDLGKIVEDNNRKNIEKSASEVMDMVCLDKIPAENGLEQEAKEHGEKLKNSISESIAIDVKVEVEVKRDIKPIKKAQTSWSSVVFDFRGKDVVPHVAVLPTPFGCKSLHPKKRPLLIDGKEVPNGNGVATDDEDEDYVDYSVPPPCGVVFEGENVKIGRGSMLSTRNKDLKITFDDSVDENTFVYPSESSLMEEPERSLSPASSENEIIPNSNHSKLKTNTSIGSS</sequence>